<dbReference type="AlphaFoldDB" id="A0A645FLC4"/>
<dbReference type="EMBL" id="VSSQ01061405">
    <property type="protein sequence ID" value="MPN14740.1"/>
    <property type="molecule type" value="Genomic_DNA"/>
</dbReference>
<gene>
    <name evidence="1" type="ORF">SDC9_162069</name>
</gene>
<sequence length="104" mass="11335">MRLAGPGGHKEINRTNLTAQQAQQALCQPVVRRQLELLRFRNRCAAFGFDAQLAVSCPKPHMLELQWSKAGAVATLCADLQSFAFTITGQSAGGEPTFSFEQQA</sequence>
<protein>
    <submittedName>
        <fullName evidence="1">Uncharacterized protein</fullName>
    </submittedName>
</protein>
<organism evidence="1">
    <name type="scientific">bioreactor metagenome</name>
    <dbReference type="NCBI Taxonomy" id="1076179"/>
    <lineage>
        <taxon>unclassified sequences</taxon>
        <taxon>metagenomes</taxon>
        <taxon>ecological metagenomes</taxon>
    </lineage>
</organism>
<evidence type="ECO:0000313" key="1">
    <source>
        <dbReference type="EMBL" id="MPN14740.1"/>
    </source>
</evidence>
<name>A0A645FLC4_9ZZZZ</name>
<reference evidence="1" key="1">
    <citation type="submission" date="2019-08" db="EMBL/GenBank/DDBJ databases">
        <authorList>
            <person name="Kucharzyk K."/>
            <person name="Murdoch R.W."/>
            <person name="Higgins S."/>
            <person name="Loffler F."/>
        </authorList>
    </citation>
    <scope>NUCLEOTIDE SEQUENCE</scope>
</reference>
<accession>A0A645FLC4</accession>
<comment type="caution">
    <text evidence="1">The sequence shown here is derived from an EMBL/GenBank/DDBJ whole genome shotgun (WGS) entry which is preliminary data.</text>
</comment>
<proteinExistence type="predicted"/>